<dbReference type="STRING" id="616990.IV54_GL000048"/>
<keyword evidence="1" id="KW-1133">Transmembrane helix</keyword>
<evidence type="ECO:0000313" key="2">
    <source>
        <dbReference type="EMBL" id="KRO03598.1"/>
    </source>
</evidence>
<keyword evidence="2" id="KW-0808">Transferase</keyword>
<sequence length="1010" mass="113368">MGENKPASRKNYLVYTAIFMILTICLYGIFILTGKSFIWQGDGLAQHYPVLEKFYTWLHQGSLTGWSWDLGLGADKLTTFSYYVLGDPFSYLIALCPKGHLEMGYNLLILLRLYVSGLAFMLFAQHRSFKPGSQLLGTLAYTFTGYSLYVSIRHPFFLLPMILFPLLAYGIDRIYREKSWVPLAIFTGLALISNFYFAYILAIGSLVYAILRYLSVRNDRHLNGWRTLGKLVEAGIVGFLLAGILLVPSLIGVLHSTRATAQFANGYFVYPFNYYLKLPNAILTTGNAMSFWANVGMAGLTFLGLIYVLRHFRRYLWLNIGILLLVVGSLLPEISGVMNGLTTPSERWLLLGCLVFSLALMNFADRLGELTRGDLTTLMLGVVGWLVVIWAANGFIFSNSRHDLVTYGWLLVTLGALLVGQFYQWSTRRQLRVLLAILSLNIINNGYGYFSPNSGSASAGLTPRGVATKYQKNFYDGAESYVKSRPGFGRTATSNFYYFSNEAQTNLGMNLGTHDIMSYFSIQNKAVGDFSQELSNTQFKMNKPINQADSRTTMNNLLGVRYIFVRSNQRGQQAFPYHYQTIETASGKSMKFKDKPVHHFGNNYDTILLKSKNALPLAYLQTQQLSAKQFKQLNGSDREQALTYGALVNGSDVTGVPTTTYRSNQRTLSYQTVPDTTNSLNSLAKVASFRQAGNQTDPAAIAAMQATLNQGNLDRFVSITTDKKRLTTLTKQNHTRIQRNAKKNQHQLTKMVSDNQGNPVSYDLKFDRPEQTHGTELYLELDGIKAQRFTVKDKYQNARNDNIYKNQMFTGIQRLNNLRQSLWNMSDGAYVVTANTFRNMNSFSQFGQSNLSNYQKKDHVLLNLGYSATKRQHVLLTFSGVKSLSFKSAKIVAVPFGKSYDQRMHHLRQHGLHGLKVTDNRVTGTAQATTASVLTTSIPYTKGWHLTVDGKTQPTTRVNVGFVGAKLPAGKHRVTLTYQTPGLKVGLLATLVGLLVLLVTGGYRLWRWRH</sequence>
<proteinExistence type="predicted"/>
<feature type="transmembrane region" description="Helical" evidence="1">
    <location>
        <begin position="316"/>
        <end position="335"/>
    </location>
</feature>
<dbReference type="InterPro" id="IPR018580">
    <property type="entry name" value="Uncharacterised_YfhO"/>
</dbReference>
<protein>
    <submittedName>
        <fullName evidence="2">Glycosyltransferase</fullName>
    </submittedName>
</protein>
<keyword evidence="1" id="KW-0812">Transmembrane</keyword>
<feature type="transmembrane region" description="Helical" evidence="1">
    <location>
        <begin position="985"/>
        <end position="1006"/>
    </location>
</feature>
<dbReference type="Pfam" id="PF09586">
    <property type="entry name" value="YfhO"/>
    <property type="match status" value="1"/>
</dbReference>
<reference evidence="2 3" key="1">
    <citation type="journal article" date="2015" name="Genome Announc.">
        <title>Expanding the biotechnology potential of lactobacilli through comparative genomics of 213 strains and associated genera.</title>
        <authorList>
            <person name="Sun Z."/>
            <person name="Harris H.M."/>
            <person name="McCann A."/>
            <person name="Guo C."/>
            <person name="Argimon S."/>
            <person name="Zhang W."/>
            <person name="Yang X."/>
            <person name="Jeffery I.B."/>
            <person name="Cooney J.C."/>
            <person name="Kagawa T.F."/>
            <person name="Liu W."/>
            <person name="Song Y."/>
            <person name="Salvetti E."/>
            <person name="Wrobel A."/>
            <person name="Rasinkangas P."/>
            <person name="Parkhill J."/>
            <person name="Rea M.C."/>
            <person name="O'Sullivan O."/>
            <person name="Ritari J."/>
            <person name="Douillard F.P."/>
            <person name="Paul Ross R."/>
            <person name="Yang R."/>
            <person name="Briner A.E."/>
            <person name="Felis G.E."/>
            <person name="de Vos W.M."/>
            <person name="Barrangou R."/>
            <person name="Klaenhammer T.R."/>
            <person name="Caufield P.W."/>
            <person name="Cui Y."/>
            <person name="Zhang H."/>
            <person name="O'Toole P.W."/>
        </authorList>
    </citation>
    <scope>NUCLEOTIDE SEQUENCE [LARGE SCALE GENOMIC DNA]</scope>
    <source>
        <strain evidence="2 3">DSM 22467</strain>
    </source>
</reference>
<feature type="transmembrane region" description="Helical" evidence="1">
    <location>
        <begin position="107"/>
        <end position="125"/>
    </location>
</feature>
<dbReference type="EMBL" id="JQCA01000072">
    <property type="protein sequence ID" value="KRO03598.1"/>
    <property type="molecule type" value="Genomic_DNA"/>
</dbReference>
<accession>A0A0R2LP81</accession>
<dbReference type="RefSeq" id="WP_057878651.1">
    <property type="nucleotide sequence ID" value="NZ_JQCA01000072.1"/>
</dbReference>
<feature type="transmembrane region" description="Helical" evidence="1">
    <location>
        <begin position="231"/>
        <end position="251"/>
    </location>
</feature>
<keyword evidence="1" id="KW-0472">Membrane</keyword>
<evidence type="ECO:0000256" key="1">
    <source>
        <dbReference type="SAM" id="Phobius"/>
    </source>
</evidence>
<feature type="transmembrane region" description="Helical" evidence="1">
    <location>
        <begin position="183"/>
        <end position="211"/>
    </location>
</feature>
<dbReference type="PANTHER" id="PTHR38454">
    <property type="entry name" value="INTEGRAL MEMBRANE PROTEIN-RELATED"/>
    <property type="match status" value="1"/>
</dbReference>
<name>A0A0R2LP81_9LACO</name>
<feature type="transmembrane region" description="Helical" evidence="1">
    <location>
        <begin position="146"/>
        <end position="171"/>
    </location>
</feature>
<dbReference type="AlphaFoldDB" id="A0A0R2LP81"/>
<comment type="caution">
    <text evidence="2">The sequence shown here is derived from an EMBL/GenBank/DDBJ whole genome shotgun (WGS) entry which is preliminary data.</text>
</comment>
<evidence type="ECO:0000313" key="3">
    <source>
        <dbReference type="Proteomes" id="UP000051906"/>
    </source>
</evidence>
<feature type="transmembrane region" description="Helical" evidence="1">
    <location>
        <begin position="376"/>
        <end position="398"/>
    </location>
</feature>
<dbReference type="PATRIC" id="fig|616990.3.peg.52"/>
<dbReference type="GO" id="GO:0016740">
    <property type="term" value="F:transferase activity"/>
    <property type="evidence" value="ECO:0007669"/>
    <property type="project" value="UniProtKB-KW"/>
</dbReference>
<feature type="transmembrane region" description="Helical" evidence="1">
    <location>
        <begin position="291"/>
        <end position="309"/>
    </location>
</feature>
<dbReference type="OrthoDB" id="9815466at2"/>
<feature type="transmembrane region" description="Helical" evidence="1">
    <location>
        <begin position="404"/>
        <end position="424"/>
    </location>
</feature>
<dbReference type="PANTHER" id="PTHR38454:SF1">
    <property type="entry name" value="INTEGRAL MEMBRANE PROTEIN"/>
    <property type="match status" value="1"/>
</dbReference>
<feature type="transmembrane region" description="Helical" evidence="1">
    <location>
        <begin position="12"/>
        <end position="32"/>
    </location>
</feature>
<organism evidence="2 3">
    <name type="scientific">Levilactobacillus paucivorans</name>
    <dbReference type="NCBI Taxonomy" id="616990"/>
    <lineage>
        <taxon>Bacteria</taxon>
        <taxon>Bacillati</taxon>
        <taxon>Bacillota</taxon>
        <taxon>Bacilli</taxon>
        <taxon>Lactobacillales</taxon>
        <taxon>Lactobacillaceae</taxon>
        <taxon>Levilactobacillus</taxon>
    </lineage>
</organism>
<gene>
    <name evidence="2" type="ORF">IV54_GL000048</name>
</gene>
<dbReference type="Proteomes" id="UP000051906">
    <property type="component" value="Unassembled WGS sequence"/>
</dbReference>
<keyword evidence="3" id="KW-1185">Reference proteome</keyword>